<name>A0AAX3J1Z9_9GAMM</name>
<reference evidence="1 2" key="1">
    <citation type="submission" date="2019-10" db="EMBL/GenBank/DDBJ databases">
        <authorList>
            <person name="Karimi E."/>
        </authorList>
    </citation>
    <scope>NUCLEOTIDE SEQUENCE [LARGE SCALE GENOMIC DNA]</scope>
    <source>
        <strain evidence="1">Pantoea sp. 111</strain>
    </source>
</reference>
<sequence length="106" mass="11874">MRATRPAIGEQLNALGSQLNVVCMPDVRIYPAEDLQVLCRHHIEFLSAITDIVTIFRQMNMHRDTVLTASGADSFINSRLTETGEHGATTALSHDRRRDNALFPVR</sequence>
<accession>A0AAX3J1Z9</accession>
<protein>
    <submittedName>
        <fullName evidence="1">Uncharacterized protein</fullName>
    </submittedName>
</protein>
<evidence type="ECO:0000313" key="1">
    <source>
        <dbReference type="EMBL" id="VXB22649.1"/>
    </source>
</evidence>
<dbReference type="AlphaFoldDB" id="A0AAX3J1Z9"/>
<gene>
    <name evidence="1" type="ORF">PANT111_130094</name>
</gene>
<comment type="caution">
    <text evidence="1">The sequence shown here is derived from an EMBL/GenBank/DDBJ whole genome shotgun (WGS) entry which is preliminary data.</text>
</comment>
<dbReference type="Proteomes" id="UP000433737">
    <property type="component" value="Unassembled WGS sequence"/>
</dbReference>
<dbReference type="EMBL" id="CABWMH010000005">
    <property type="protein sequence ID" value="VXB22649.1"/>
    <property type="molecule type" value="Genomic_DNA"/>
</dbReference>
<organism evidence="1 2">
    <name type="scientific">Pantoea brenneri</name>
    <dbReference type="NCBI Taxonomy" id="472694"/>
    <lineage>
        <taxon>Bacteria</taxon>
        <taxon>Pseudomonadati</taxon>
        <taxon>Pseudomonadota</taxon>
        <taxon>Gammaproteobacteria</taxon>
        <taxon>Enterobacterales</taxon>
        <taxon>Erwiniaceae</taxon>
        <taxon>Pantoea</taxon>
    </lineage>
</organism>
<evidence type="ECO:0000313" key="2">
    <source>
        <dbReference type="Proteomes" id="UP000433737"/>
    </source>
</evidence>
<proteinExistence type="predicted"/>